<feature type="region of interest" description="Disordered" evidence="1">
    <location>
        <begin position="293"/>
        <end position="319"/>
    </location>
</feature>
<dbReference type="PANTHER" id="PTHR10948:SF23">
    <property type="entry name" value="TRANSPOSASE INSI FOR INSERTION SEQUENCE ELEMENT IS30A-RELATED"/>
    <property type="match status" value="1"/>
</dbReference>
<dbReference type="PANTHER" id="PTHR10948">
    <property type="entry name" value="TRANSPOSASE"/>
    <property type="match status" value="1"/>
</dbReference>
<evidence type="ECO:0000313" key="4">
    <source>
        <dbReference type="EMBL" id="GIH80553.1"/>
    </source>
</evidence>
<dbReference type="Pfam" id="PF13936">
    <property type="entry name" value="HTH_38"/>
    <property type="match status" value="1"/>
</dbReference>
<comment type="caution">
    <text evidence="4">The sequence shown here is derived from an EMBL/GenBank/DDBJ whole genome shotgun (WGS) entry which is preliminary data.</text>
</comment>
<dbReference type="RefSeq" id="WP_203894972.1">
    <property type="nucleotide sequence ID" value="NZ_BOOH01000060.1"/>
</dbReference>
<dbReference type="Proteomes" id="UP000616724">
    <property type="component" value="Unassembled WGS sequence"/>
</dbReference>
<dbReference type="GO" id="GO:0032196">
    <property type="term" value="P:transposition"/>
    <property type="evidence" value="ECO:0007669"/>
    <property type="project" value="TreeGrafter"/>
</dbReference>
<organism evidence="4 5">
    <name type="scientific">Planobispora longispora</name>
    <dbReference type="NCBI Taxonomy" id="28887"/>
    <lineage>
        <taxon>Bacteria</taxon>
        <taxon>Bacillati</taxon>
        <taxon>Actinomycetota</taxon>
        <taxon>Actinomycetes</taxon>
        <taxon>Streptosporangiales</taxon>
        <taxon>Streptosporangiaceae</taxon>
        <taxon>Planobispora</taxon>
    </lineage>
</organism>
<dbReference type="Gene3D" id="1.10.10.10">
    <property type="entry name" value="Winged helix-like DNA-binding domain superfamily/Winged helix DNA-binding domain"/>
    <property type="match status" value="2"/>
</dbReference>
<dbReference type="SUPFAM" id="SSF46785">
    <property type="entry name" value="Winged helix' DNA-binding domain"/>
    <property type="match status" value="1"/>
</dbReference>
<dbReference type="GO" id="GO:0004803">
    <property type="term" value="F:transposase activity"/>
    <property type="evidence" value="ECO:0007669"/>
    <property type="project" value="TreeGrafter"/>
</dbReference>
<dbReference type="InterPro" id="IPR051917">
    <property type="entry name" value="Transposase-Integrase"/>
</dbReference>
<evidence type="ECO:0008006" key="6">
    <source>
        <dbReference type="Google" id="ProtNLM"/>
    </source>
</evidence>
<dbReference type="Pfam" id="PF12802">
    <property type="entry name" value="MarR_2"/>
    <property type="match status" value="1"/>
</dbReference>
<feature type="domain" description="HTH marR-type" evidence="2">
    <location>
        <begin position="104"/>
        <end position="160"/>
    </location>
</feature>
<dbReference type="InterPro" id="IPR036390">
    <property type="entry name" value="WH_DNA-bd_sf"/>
</dbReference>
<feature type="domain" description="Transposase IS30-like HTH" evidence="3">
    <location>
        <begin position="5"/>
        <end position="45"/>
    </location>
</feature>
<dbReference type="AlphaFoldDB" id="A0A8J3W993"/>
<name>A0A8J3W993_9ACTN</name>
<feature type="region of interest" description="Disordered" evidence="1">
    <location>
        <begin position="29"/>
        <end position="85"/>
    </location>
</feature>
<evidence type="ECO:0000256" key="1">
    <source>
        <dbReference type="SAM" id="MobiDB-lite"/>
    </source>
</evidence>
<protein>
    <recommendedName>
        <fullName evidence="6">MarR family transcriptional regulator</fullName>
    </recommendedName>
</protein>
<reference evidence="4 5" key="1">
    <citation type="submission" date="2021-01" db="EMBL/GenBank/DDBJ databases">
        <title>Whole genome shotgun sequence of Planobispora longispora NBRC 13918.</title>
        <authorList>
            <person name="Komaki H."/>
            <person name="Tamura T."/>
        </authorList>
    </citation>
    <scope>NUCLEOTIDE SEQUENCE [LARGE SCALE GENOMIC DNA]</scope>
    <source>
        <strain evidence="4 5">NBRC 13918</strain>
    </source>
</reference>
<dbReference type="GO" id="GO:0005829">
    <property type="term" value="C:cytosol"/>
    <property type="evidence" value="ECO:0007669"/>
    <property type="project" value="TreeGrafter"/>
</dbReference>
<keyword evidence="5" id="KW-1185">Reference proteome</keyword>
<dbReference type="InterPro" id="IPR000835">
    <property type="entry name" value="HTH_MarR-typ"/>
</dbReference>
<sequence length="319" mass="33958">MPGGRLTHGERRDIASGLAEGLGYAEIARRMGRPTSTVSREVARNGGPAGYRADHAHQATGWRARRPKPSSPPGPAAAADAGGRDPEAVRDFVEQFAALMVQTGLPRMAARVFTCLFTTDSAALTAADLVRRLQVSPASVSKAVAYLEELEIVRRERDPRRRERYVIDDDLWFRAWMTSARTHTTLADAARRGAGLLGAATPAGTRLDGMGRFFARLGDDMAGGSPDASVEDALTVLAALAHAGAPLTAERLATALDWPRDRVADALHDIALRPDVAGPLALRRVAPGAYTVGARPDLLTPSQREALGRPRRPGTTPGA</sequence>
<dbReference type="InterPro" id="IPR025246">
    <property type="entry name" value="IS30-like_HTH"/>
</dbReference>
<proteinExistence type="predicted"/>
<evidence type="ECO:0000313" key="5">
    <source>
        <dbReference type="Proteomes" id="UP000616724"/>
    </source>
</evidence>
<gene>
    <name evidence="4" type="ORF">Plo01_69820</name>
</gene>
<evidence type="ECO:0000259" key="2">
    <source>
        <dbReference type="Pfam" id="PF12802"/>
    </source>
</evidence>
<dbReference type="EMBL" id="BOOH01000060">
    <property type="protein sequence ID" value="GIH80553.1"/>
    <property type="molecule type" value="Genomic_DNA"/>
</dbReference>
<dbReference type="InterPro" id="IPR036388">
    <property type="entry name" value="WH-like_DNA-bd_sf"/>
</dbReference>
<evidence type="ECO:0000259" key="3">
    <source>
        <dbReference type="Pfam" id="PF13936"/>
    </source>
</evidence>
<dbReference type="GO" id="GO:0003700">
    <property type="term" value="F:DNA-binding transcription factor activity"/>
    <property type="evidence" value="ECO:0007669"/>
    <property type="project" value="InterPro"/>
</dbReference>
<accession>A0A8J3W993</accession>